<dbReference type="RefSeq" id="WP_067777588.1">
    <property type="nucleotide sequence ID" value="NZ_LIGX01000040.1"/>
</dbReference>
<organism evidence="1 2">
    <name type="scientific">Akkermansia glycaniphila</name>
    <dbReference type="NCBI Taxonomy" id="1679444"/>
    <lineage>
        <taxon>Bacteria</taxon>
        <taxon>Pseudomonadati</taxon>
        <taxon>Verrucomicrobiota</taxon>
        <taxon>Verrucomicrobiia</taxon>
        <taxon>Verrucomicrobiales</taxon>
        <taxon>Akkermansiaceae</taxon>
        <taxon>Akkermansia</taxon>
    </lineage>
</organism>
<keyword evidence="2" id="KW-1185">Reference proteome</keyword>
<gene>
    <name evidence="1" type="ORF">PYTT_2412</name>
</gene>
<sequence length="200" mass="21563">MTTYAKIIDKYNIEPAPPVNVTDSGLVVNYNSEANAEQLLADGYLPVTYSEQPAAPWEVAVYTAHAGQIVQTYEAVPLEDYRAQCIAEIQAEAGSRSEAAKTGFSYPEVDTREKQASGARALQADPESATPEAQFVRAIASEIGIPVEALVERILANVKKAGDAEAKIIGIQNRLEMAARAATTHEELAAIAWPETTEEQ</sequence>
<proteinExistence type="predicted"/>
<evidence type="ECO:0008006" key="3">
    <source>
        <dbReference type="Google" id="ProtNLM"/>
    </source>
</evidence>
<name>A0A1C7P9X7_9BACT</name>
<dbReference type="AlphaFoldDB" id="A0A1C7P9X7"/>
<accession>A0A1C7P9X7</accession>
<dbReference type="KEGG" id="agl:PYTT_2412"/>
<protein>
    <recommendedName>
        <fullName evidence="3">DUF4376 domain-containing protein</fullName>
    </recommendedName>
</protein>
<dbReference type="EMBL" id="LT629973">
    <property type="protein sequence ID" value="SEH99608.1"/>
    <property type="molecule type" value="Genomic_DNA"/>
</dbReference>
<reference evidence="2" key="1">
    <citation type="submission" date="2016-09" db="EMBL/GenBank/DDBJ databases">
        <authorList>
            <person name="Koehorst J."/>
        </authorList>
    </citation>
    <scope>NUCLEOTIDE SEQUENCE [LARGE SCALE GENOMIC DNA]</scope>
</reference>
<evidence type="ECO:0000313" key="2">
    <source>
        <dbReference type="Proteomes" id="UP000176204"/>
    </source>
</evidence>
<dbReference type="STRING" id="1679444.PYTT_2412"/>
<dbReference type="Proteomes" id="UP000176204">
    <property type="component" value="Chromosome I"/>
</dbReference>
<evidence type="ECO:0000313" key="1">
    <source>
        <dbReference type="EMBL" id="SEH99608.1"/>
    </source>
</evidence>